<keyword evidence="2" id="KW-0812">Transmembrane</keyword>
<proteinExistence type="predicted"/>
<keyword evidence="2" id="KW-1133">Transmembrane helix</keyword>
<evidence type="ECO:0000313" key="3">
    <source>
        <dbReference type="EMBL" id="PIK42196.1"/>
    </source>
</evidence>
<feature type="compositionally biased region" description="Gly residues" evidence="1">
    <location>
        <begin position="57"/>
        <end position="70"/>
    </location>
</feature>
<dbReference type="AlphaFoldDB" id="A0A2G8K2G0"/>
<keyword evidence="4" id="KW-1185">Reference proteome</keyword>
<gene>
    <name evidence="3" type="ORF">BSL78_20943</name>
</gene>
<feature type="compositionally biased region" description="Polar residues" evidence="1">
    <location>
        <begin position="83"/>
        <end position="105"/>
    </location>
</feature>
<organism evidence="3 4">
    <name type="scientific">Stichopus japonicus</name>
    <name type="common">Sea cucumber</name>
    <dbReference type="NCBI Taxonomy" id="307972"/>
    <lineage>
        <taxon>Eukaryota</taxon>
        <taxon>Metazoa</taxon>
        <taxon>Echinodermata</taxon>
        <taxon>Eleutherozoa</taxon>
        <taxon>Echinozoa</taxon>
        <taxon>Holothuroidea</taxon>
        <taxon>Aspidochirotacea</taxon>
        <taxon>Aspidochirotida</taxon>
        <taxon>Stichopodidae</taxon>
        <taxon>Apostichopus</taxon>
    </lineage>
</organism>
<protein>
    <submittedName>
        <fullName evidence="3">Uncharacterized protein</fullName>
    </submittedName>
</protein>
<evidence type="ECO:0000256" key="1">
    <source>
        <dbReference type="SAM" id="MobiDB-lite"/>
    </source>
</evidence>
<feature type="region of interest" description="Disordered" evidence="1">
    <location>
        <begin position="45"/>
        <end position="105"/>
    </location>
</feature>
<dbReference type="Proteomes" id="UP000230750">
    <property type="component" value="Unassembled WGS sequence"/>
</dbReference>
<accession>A0A2G8K2G0</accession>
<comment type="caution">
    <text evidence="3">The sequence shown here is derived from an EMBL/GenBank/DDBJ whole genome shotgun (WGS) entry which is preliminary data.</text>
</comment>
<evidence type="ECO:0000313" key="4">
    <source>
        <dbReference type="Proteomes" id="UP000230750"/>
    </source>
</evidence>
<feature type="transmembrane region" description="Helical" evidence="2">
    <location>
        <begin position="201"/>
        <end position="228"/>
    </location>
</feature>
<reference evidence="3 4" key="1">
    <citation type="journal article" date="2017" name="PLoS Biol.">
        <title>The sea cucumber genome provides insights into morphological evolution and visceral regeneration.</title>
        <authorList>
            <person name="Zhang X."/>
            <person name="Sun L."/>
            <person name="Yuan J."/>
            <person name="Sun Y."/>
            <person name="Gao Y."/>
            <person name="Zhang L."/>
            <person name="Li S."/>
            <person name="Dai H."/>
            <person name="Hamel J.F."/>
            <person name="Liu C."/>
            <person name="Yu Y."/>
            <person name="Liu S."/>
            <person name="Lin W."/>
            <person name="Guo K."/>
            <person name="Jin S."/>
            <person name="Xu P."/>
            <person name="Storey K.B."/>
            <person name="Huan P."/>
            <person name="Zhang T."/>
            <person name="Zhou Y."/>
            <person name="Zhang J."/>
            <person name="Lin C."/>
            <person name="Li X."/>
            <person name="Xing L."/>
            <person name="Huo D."/>
            <person name="Sun M."/>
            <person name="Wang L."/>
            <person name="Mercier A."/>
            <person name="Li F."/>
            <person name="Yang H."/>
            <person name="Xiang J."/>
        </authorList>
    </citation>
    <scope>NUCLEOTIDE SEQUENCE [LARGE SCALE GENOMIC DNA]</scope>
    <source>
        <strain evidence="3">Shaxun</strain>
        <tissue evidence="3">Muscle</tissue>
    </source>
</reference>
<keyword evidence="2" id="KW-0472">Membrane</keyword>
<feature type="compositionally biased region" description="Low complexity" evidence="1">
    <location>
        <begin position="71"/>
        <end position="82"/>
    </location>
</feature>
<dbReference type="EMBL" id="MRZV01000952">
    <property type="protein sequence ID" value="PIK42196.1"/>
    <property type="molecule type" value="Genomic_DNA"/>
</dbReference>
<feature type="compositionally biased region" description="Polar residues" evidence="1">
    <location>
        <begin position="45"/>
        <end position="54"/>
    </location>
</feature>
<evidence type="ECO:0000256" key="2">
    <source>
        <dbReference type="SAM" id="Phobius"/>
    </source>
</evidence>
<sequence>MESNVQRYTVINGVALGASSTRATPTTKRPKSWFNFWDYPAVSGNSKSSGTYTPGPQVGGIGANNGGQAAGAGAARQGNTGNSNSGLFKWFQNSAVDPPNTDSSTVPNAVNKDVWANPDVGPVQNGQHGAGGNYFKPNGGYNPNVYDNNQHSGEQHGAHVPMVNPDMQNGGMAGGGGWAGNHNGATGGNLPLNARSVGSGAAAGTLVGVAVAIVVLVTIFAGAAYVLTRQRRNGHLVMANV</sequence>
<name>A0A2G8K2G0_STIJA</name>